<name>A2DWL9_TRIV3</name>
<dbReference type="Proteomes" id="UP000001542">
    <property type="component" value="Unassembled WGS sequence"/>
</dbReference>
<dbReference type="GO" id="GO:0012505">
    <property type="term" value="C:endomembrane system"/>
    <property type="evidence" value="ECO:0000318"/>
    <property type="project" value="GO_Central"/>
</dbReference>
<dbReference type="PANTHER" id="PTHR47978">
    <property type="match status" value="1"/>
</dbReference>
<protein>
    <submittedName>
        <fullName evidence="2">Small GTP-binding protein, putative</fullName>
    </submittedName>
</protein>
<dbReference type="InParanoid" id="A2DWL9"/>
<dbReference type="EMBL" id="DS113259">
    <property type="protein sequence ID" value="EAY15204.1"/>
    <property type="molecule type" value="Genomic_DNA"/>
</dbReference>
<dbReference type="GO" id="GO:0005829">
    <property type="term" value="C:cytosol"/>
    <property type="evidence" value="ECO:0007669"/>
    <property type="project" value="GOC"/>
</dbReference>
<dbReference type="Gene3D" id="3.40.50.300">
    <property type="entry name" value="P-loop containing nucleotide triphosphate hydrolases"/>
    <property type="match status" value="1"/>
</dbReference>
<dbReference type="InterPro" id="IPR005225">
    <property type="entry name" value="Small_GTP-bd"/>
</dbReference>
<dbReference type="InterPro" id="IPR027417">
    <property type="entry name" value="P-loop_NTPase"/>
</dbReference>
<evidence type="ECO:0000313" key="3">
    <source>
        <dbReference type="Proteomes" id="UP000001542"/>
    </source>
</evidence>
<evidence type="ECO:0000313" key="2">
    <source>
        <dbReference type="EMBL" id="EAY15204.1"/>
    </source>
</evidence>
<dbReference type="FunFam" id="3.40.50.300:FF:000808">
    <property type="entry name" value="Small GTP-binding protein, putative"/>
    <property type="match status" value="1"/>
</dbReference>
<keyword evidence="1" id="KW-0547">Nucleotide-binding</keyword>
<dbReference type="GO" id="GO:0006891">
    <property type="term" value="P:intra-Golgi vesicle-mediated transport"/>
    <property type="evidence" value="ECO:0000318"/>
    <property type="project" value="GO_Central"/>
</dbReference>
<dbReference type="eggNOG" id="KOG0088">
    <property type="taxonomic scope" value="Eukaryota"/>
</dbReference>
<dbReference type="GO" id="GO:0006890">
    <property type="term" value="P:retrograde vesicle-mediated transport, Golgi to endoplasmic reticulum"/>
    <property type="evidence" value="ECO:0000318"/>
    <property type="project" value="GO_Central"/>
</dbReference>
<dbReference type="SMART" id="SM00174">
    <property type="entry name" value="RHO"/>
    <property type="match status" value="1"/>
</dbReference>
<dbReference type="STRING" id="5722.A2DWL9"/>
<dbReference type="OMA" id="FDMEDER"/>
<dbReference type="VEuPathDB" id="TrichDB:TVAGG3_0201790"/>
<keyword evidence="3" id="KW-1185">Reference proteome</keyword>
<dbReference type="NCBIfam" id="TIGR00231">
    <property type="entry name" value="small_GTP"/>
    <property type="match status" value="1"/>
</dbReference>
<dbReference type="VEuPathDB" id="TrichDB:TVAG_201980"/>
<reference evidence="2" key="2">
    <citation type="journal article" date="2007" name="Science">
        <title>Draft genome sequence of the sexually transmitted pathogen Trichomonas vaginalis.</title>
        <authorList>
            <person name="Carlton J.M."/>
            <person name="Hirt R.P."/>
            <person name="Silva J.C."/>
            <person name="Delcher A.L."/>
            <person name="Schatz M."/>
            <person name="Zhao Q."/>
            <person name="Wortman J.R."/>
            <person name="Bidwell S.L."/>
            <person name="Alsmark U.C.M."/>
            <person name="Besteiro S."/>
            <person name="Sicheritz-Ponten T."/>
            <person name="Noel C.J."/>
            <person name="Dacks J.B."/>
            <person name="Foster P.G."/>
            <person name="Simillion C."/>
            <person name="Van de Peer Y."/>
            <person name="Miranda-Saavedra D."/>
            <person name="Barton G.J."/>
            <person name="Westrop G.D."/>
            <person name="Mueller S."/>
            <person name="Dessi D."/>
            <person name="Fiori P.L."/>
            <person name="Ren Q."/>
            <person name="Paulsen I."/>
            <person name="Zhang H."/>
            <person name="Bastida-Corcuera F.D."/>
            <person name="Simoes-Barbosa A."/>
            <person name="Brown M.T."/>
            <person name="Hayes R.D."/>
            <person name="Mukherjee M."/>
            <person name="Okumura C.Y."/>
            <person name="Schneider R."/>
            <person name="Smith A.J."/>
            <person name="Vanacova S."/>
            <person name="Villalvazo M."/>
            <person name="Haas B.J."/>
            <person name="Pertea M."/>
            <person name="Feldblyum T.V."/>
            <person name="Utterback T.R."/>
            <person name="Shu C.L."/>
            <person name="Osoegawa K."/>
            <person name="de Jong P.J."/>
            <person name="Hrdy I."/>
            <person name="Horvathova L."/>
            <person name="Zubacova Z."/>
            <person name="Dolezal P."/>
            <person name="Malik S.B."/>
            <person name="Logsdon J.M. Jr."/>
            <person name="Henze K."/>
            <person name="Gupta A."/>
            <person name="Wang C.C."/>
            <person name="Dunne R.L."/>
            <person name="Upcroft J.A."/>
            <person name="Upcroft P."/>
            <person name="White O."/>
            <person name="Salzberg S.L."/>
            <person name="Tang P."/>
            <person name="Chiu C.-H."/>
            <person name="Lee Y.-S."/>
            <person name="Embley T.M."/>
            <person name="Coombs G.H."/>
            <person name="Mottram J.C."/>
            <person name="Tachezy J."/>
            <person name="Fraser-Liggett C.M."/>
            <person name="Johnson P.J."/>
        </authorList>
    </citation>
    <scope>NUCLEOTIDE SEQUENCE [LARGE SCALE GENOMIC DNA]</scope>
    <source>
        <strain evidence="2">G3</strain>
    </source>
</reference>
<dbReference type="PRINTS" id="PR00449">
    <property type="entry name" value="RASTRNSFRMNG"/>
</dbReference>
<dbReference type="PROSITE" id="PS51420">
    <property type="entry name" value="RHO"/>
    <property type="match status" value="1"/>
</dbReference>
<dbReference type="SMR" id="A2DWL9"/>
<dbReference type="PROSITE" id="PS51419">
    <property type="entry name" value="RAB"/>
    <property type="match status" value="1"/>
</dbReference>
<reference evidence="2" key="1">
    <citation type="submission" date="2006-10" db="EMBL/GenBank/DDBJ databases">
        <authorList>
            <person name="Amadeo P."/>
            <person name="Zhao Q."/>
            <person name="Wortman J."/>
            <person name="Fraser-Liggett C."/>
            <person name="Carlton J."/>
        </authorList>
    </citation>
    <scope>NUCLEOTIDE SEQUENCE</scope>
    <source>
        <strain evidence="2">G3</strain>
    </source>
</reference>
<dbReference type="SMART" id="SM00175">
    <property type="entry name" value="RAB"/>
    <property type="match status" value="1"/>
</dbReference>
<dbReference type="Pfam" id="PF00071">
    <property type="entry name" value="Ras"/>
    <property type="match status" value="1"/>
</dbReference>
<dbReference type="GO" id="GO:0003924">
    <property type="term" value="F:GTPase activity"/>
    <property type="evidence" value="ECO:0000318"/>
    <property type="project" value="GO_Central"/>
</dbReference>
<proteinExistence type="predicted"/>
<dbReference type="SMART" id="SM00176">
    <property type="entry name" value="RAN"/>
    <property type="match status" value="1"/>
</dbReference>
<dbReference type="InterPro" id="IPR001806">
    <property type="entry name" value="Small_GTPase"/>
</dbReference>
<gene>
    <name evidence="2" type="ORF">TVAG_201980</name>
</gene>
<dbReference type="KEGG" id="tva:4773205"/>
<sequence length="197" mass="21701">MQASDSTTFRAVTIGESSVGKTCLVNRFIRNKFNNAEANTVGAIYDTYTERRGDQSIEVQIWDTAGQEKFRSLAPVYYRGADAAVVVFDMTKPSTFQCLQSWIDDFKGVAGEQSAVIIVGNKVDLTDQIKISQMEALEWATAHGVKFFQTSAKTGEGVKELFTAVVDILMTRRSEGEVSGVTTLTKRKNADDGKRCC</sequence>
<dbReference type="GO" id="GO:0005794">
    <property type="term" value="C:Golgi apparatus"/>
    <property type="evidence" value="ECO:0000318"/>
    <property type="project" value="GO_Central"/>
</dbReference>
<dbReference type="CDD" id="cd00154">
    <property type="entry name" value="Rab"/>
    <property type="match status" value="1"/>
</dbReference>
<dbReference type="SUPFAM" id="SSF52540">
    <property type="entry name" value="P-loop containing nucleoside triphosphate hydrolases"/>
    <property type="match status" value="1"/>
</dbReference>
<organism evidence="2 3">
    <name type="scientific">Trichomonas vaginalis (strain ATCC PRA-98 / G3)</name>
    <dbReference type="NCBI Taxonomy" id="412133"/>
    <lineage>
        <taxon>Eukaryota</taxon>
        <taxon>Metamonada</taxon>
        <taxon>Parabasalia</taxon>
        <taxon>Trichomonadida</taxon>
        <taxon>Trichomonadidae</taxon>
        <taxon>Trichomonas</taxon>
    </lineage>
</organism>
<dbReference type="GO" id="GO:0005525">
    <property type="term" value="F:GTP binding"/>
    <property type="evidence" value="ECO:0007669"/>
    <property type="project" value="InterPro"/>
</dbReference>
<dbReference type="GO" id="GO:0006886">
    <property type="term" value="P:intracellular protein transport"/>
    <property type="evidence" value="ECO:0000318"/>
    <property type="project" value="GO_Central"/>
</dbReference>
<accession>A2DWL9</accession>
<dbReference type="PROSITE" id="PS51421">
    <property type="entry name" value="RAS"/>
    <property type="match status" value="1"/>
</dbReference>
<dbReference type="AlphaFoldDB" id="A2DWL9"/>
<dbReference type="RefSeq" id="XP_001327427.1">
    <property type="nucleotide sequence ID" value="XM_001327392.1"/>
</dbReference>
<dbReference type="GO" id="GO:0042147">
    <property type="term" value="P:retrograde transport, endosome to Golgi"/>
    <property type="evidence" value="ECO:0000318"/>
    <property type="project" value="GO_Central"/>
</dbReference>
<dbReference type="OrthoDB" id="63533at2759"/>
<dbReference type="SMART" id="SM00173">
    <property type="entry name" value="RAS"/>
    <property type="match status" value="1"/>
</dbReference>
<evidence type="ECO:0000256" key="1">
    <source>
        <dbReference type="ARBA" id="ARBA00022741"/>
    </source>
</evidence>